<keyword evidence="6" id="KW-0812">Transmembrane</keyword>
<reference evidence="8 9" key="1">
    <citation type="journal article" date="2020" name="New Microbes New Infect">
        <title>Sellimonas caecigallum sp. nov., description and genome sequence of a new member of the Sellimonas genus isolated from the cecum of feral chicken.</title>
        <authorList>
            <person name="Wongkuna S."/>
            <person name="Ghimire S."/>
            <person name="Antony L."/>
            <person name="Chankhamhaengdecha S."/>
            <person name="Janvilisri T."/>
            <person name="Scaria J."/>
        </authorList>
    </citation>
    <scope>NUCLEOTIDE SEQUENCE [LARGE SCALE GENOMIC DNA]</scope>
    <source>
        <strain evidence="8 9">SW451</strain>
    </source>
</reference>
<dbReference type="InterPro" id="IPR050445">
    <property type="entry name" value="Bact_polysacc_biosynth/exp"/>
</dbReference>
<keyword evidence="4" id="KW-0067">ATP-binding</keyword>
<accession>A0ABS7L8F4</accession>
<dbReference type="EC" id="2.7.10.2" evidence="8"/>
<evidence type="ECO:0000256" key="3">
    <source>
        <dbReference type="ARBA" id="ARBA00022777"/>
    </source>
</evidence>
<gene>
    <name evidence="8" type="ORF">FLB61_09735</name>
</gene>
<dbReference type="InterPro" id="IPR005702">
    <property type="entry name" value="Wzc-like_C"/>
</dbReference>
<dbReference type="PANTHER" id="PTHR32309">
    <property type="entry name" value="TYROSINE-PROTEIN KINASE"/>
    <property type="match status" value="1"/>
</dbReference>
<keyword evidence="6" id="KW-0472">Membrane</keyword>
<comment type="caution">
    <text evidence="8">The sequence shown here is derived from an EMBL/GenBank/DDBJ whole genome shotgun (WGS) entry which is preliminary data.</text>
</comment>
<keyword evidence="2" id="KW-0547">Nucleotide-binding</keyword>
<dbReference type="GO" id="GO:0004715">
    <property type="term" value="F:non-membrane spanning protein tyrosine kinase activity"/>
    <property type="evidence" value="ECO:0007669"/>
    <property type="project" value="UniProtKB-EC"/>
</dbReference>
<dbReference type="InterPro" id="IPR025669">
    <property type="entry name" value="AAA_dom"/>
</dbReference>
<keyword evidence="9" id="KW-1185">Reference proteome</keyword>
<dbReference type="EMBL" id="VIRV01000014">
    <property type="protein sequence ID" value="MBY0759360.1"/>
    <property type="molecule type" value="Genomic_DNA"/>
</dbReference>
<keyword evidence="1 8" id="KW-0808">Transferase</keyword>
<organism evidence="8 9">
    <name type="scientific">Sellimonas caecigallum</name>
    <dbReference type="NCBI Taxonomy" id="2592333"/>
    <lineage>
        <taxon>Bacteria</taxon>
        <taxon>Bacillati</taxon>
        <taxon>Bacillota</taxon>
        <taxon>Clostridia</taxon>
        <taxon>Lachnospirales</taxon>
        <taxon>Lachnospiraceae</taxon>
        <taxon>Sellimonas</taxon>
    </lineage>
</organism>
<keyword evidence="3" id="KW-0418">Kinase</keyword>
<dbReference type="PANTHER" id="PTHR32309:SF31">
    <property type="entry name" value="CAPSULAR EXOPOLYSACCHARIDE FAMILY"/>
    <property type="match status" value="1"/>
</dbReference>
<keyword evidence="6" id="KW-1133">Transmembrane helix</keyword>
<sequence>MSERSELTENEKISEAEKIDIVSVISDFLYGIKRLWFLMIILIVGFAAYSYFSTSVSYVPQYVASATMTVTTPTGGGGYVDANSAAQMAEVFPYILESGALQEVVAQEMGVDAIQGSINVTAEEGTNLLTISVTSGNAQMAYDTLQQVIESYPQVAEFVLGETKLEVLDETGVPKDTQKQTVIRGSYKRGALKGAIVAFVILCIYVLSRRTVKSKDRLKQYINLPDMGSIPFIKAKKRRKNRKNAELSLLNERIPSHYTESIRKLRLRVLKEMEDQNLKTLLVTSSVPGEGKTTLAVNLAVSLAKQGKKVILVDCDPRNPSVAALMGEEKEHPGIGEVLRGNVSLTEALTKVDLPEGTMLVLFGGKPRQADASLLGKKEMRKLLSTMSKSADYVILDTAPAELLADAAMLARHVDAALYVVRYNYTKLSKIRSGIQTLNMSSLHMLGYVFNGDLSEKGKRYGYGYGGYGYGYRHYGYYGQRKGKKEDKSGRVIKE</sequence>
<proteinExistence type="predicted"/>
<dbReference type="NCBIfam" id="TIGR01007">
    <property type="entry name" value="eps_fam"/>
    <property type="match status" value="1"/>
</dbReference>
<feature type="domain" description="AAA" evidence="7">
    <location>
        <begin position="289"/>
        <end position="411"/>
    </location>
</feature>
<evidence type="ECO:0000259" key="7">
    <source>
        <dbReference type="Pfam" id="PF13614"/>
    </source>
</evidence>
<evidence type="ECO:0000313" key="8">
    <source>
        <dbReference type="EMBL" id="MBY0759360.1"/>
    </source>
</evidence>
<name>A0ABS7L8F4_9FIRM</name>
<evidence type="ECO:0000256" key="2">
    <source>
        <dbReference type="ARBA" id="ARBA00022741"/>
    </source>
</evidence>
<dbReference type="SUPFAM" id="SSF52540">
    <property type="entry name" value="P-loop containing nucleoside triphosphate hydrolases"/>
    <property type="match status" value="1"/>
</dbReference>
<evidence type="ECO:0000256" key="1">
    <source>
        <dbReference type="ARBA" id="ARBA00022679"/>
    </source>
</evidence>
<evidence type="ECO:0000313" key="9">
    <source>
        <dbReference type="Proteomes" id="UP000779049"/>
    </source>
</evidence>
<evidence type="ECO:0000256" key="5">
    <source>
        <dbReference type="ARBA" id="ARBA00023137"/>
    </source>
</evidence>
<evidence type="ECO:0000256" key="4">
    <source>
        <dbReference type="ARBA" id="ARBA00022840"/>
    </source>
</evidence>
<protein>
    <submittedName>
        <fullName evidence="8">Polysaccharide biosynthesis tyrosine autokinase</fullName>
        <ecNumber evidence="8">2.7.10.2</ecNumber>
    </submittedName>
</protein>
<dbReference type="RefSeq" id="WP_221920024.1">
    <property type="nucleotide sequence ID" value="NZ_CP173660.1"/>
</dbReference>
<dbReference type="CDD" id="cd05387">
    <property type="entry name" value="BY-kinase"/>
    <property type="match status" value="1"/>
</dbReference>
<evidence type="ECO:0000256" key="6">
    <source>
        <dbReference type="SAM" id="Phobius"/>
    </source>
</evidence>
<feature type="transmembrane region" description="Helical" evidence="6">
    <location>
        <begin position="35"/>
        <end position="52"/>
    </location>
</feature>
<dbReference type="InterPro" id="IPR027417">
    <property type="entry name" value="P-loop_NTPase"/>
</dbReference>
<dbReference type="Gene3D" id="3.40.50.300">
    <property type="entry name" value="P-loop containing nucleotide triphosphate hydrolases"/>
    <property type="match status" value="1"/>
</dbReference>
<keyword evidence="5" id="KW-0829">Tyrosine-protein kinase</keyword>
<dbReference type="Proteomes" id="UP000779049">
    <property type="component" value="Unassembled WGS sequence"/>
</dbReference>
<feature type="transmembrane region" description="Helical" evidence="6">
    <location>
        <begin position="190"/>
        <end position="208"/>
    </location>
</feature>
<dbReference type="Pfam" id="PF13614">
    <property type="entry name" value="AAA_31"/>
    <property type="match status" value="1"/>
</dbReference>